<evidence type="ECO:0000313" key="3">
    <source>
        <dbReference type="Proteomes" id="UP000237889"/>
    </source>
</evidence>
<dbReference type="PANTHER" id="PTHR42928">
    <property type="entry name" value="TRICARBOXYLATE-BINDING PROTEIN"/>
    <property type="match status" value="1"/>
</dbReference>
<accession>A0A2S0NDP6</accession>
<comment type="similarity">
    <text evidence="1">Belongs to the UPF0065 (bug) family.</text>
</comment>
<name>A0A2S0NDP6_9HYPH</name>
<dbReference type="Pfam" id="PF03401">
    <property type="entry name" value="TctC"/>
    <property type="match status" value="1"/>
</dbReference>
<dbReference type="PROSITE" id="PS51318">
    <property type="entry name" value="TAT"/>
    <property type="match status" value="1"/>
</dbReference>
<sequence length="325" mass="32961">MTALTRREAVALGTAILATAAGGSARAQAPGEVKIMAPAAPGGGWDQTARVMQGVLTSERIVRSAQVTNVAGAGGTIGIAQFVNGARGDPTALMVSGFVMVGAILMNKAPVTLDAVTPIARLTGEWQALVVAQNSPIKSVQDLAAALKADVGKVSWGGGSAGGVDHITAAMFAGLAGADGSKVNYIAHSGGGEALAAILSGRVTVGVGGGSEFEQHVKGRRMRWIGLTAPQGTVGLPGPTLAEQGFKLELQNWRSVFAAPGISAAQRAGLAEVVEKMAKSKAWADQLAAKGWQDTYLAGEAFEGFLKEEIARVSGVLRQLGLVGA</sequence>
<proteinExistence type="inferred from homology"/>
<evidence type="ECO:0000256" key="1">
    <source>
        <dbReference type="ARBA" id="ARBA00006987"/>
    </source>
</evidence>
<dbReference type="InterPro" id="IPR006311">
    <property type="entry name" value="TAT_signal"/>
</dbReference>
<dbReference type="InterPro" id="IPR005064">
    <property type="entry name" value="BUG"/>
</dbReference>
<dbReference type="PIRSF" id="PIRSF017082">
    <property type="entry name" value="YflP"/>
    <property type="match status" value="1"/>
</dbReference>
<protein>
    <submittedName>
        <fullName evidence="2">C4-dicarboxylate ABC transporter substrate-binding protein</fullName>
    </submittedName>
</protein>
<dbReference type="Gene3D" id="3.40.190.150">
    <property type="entry name" value="Bordetella uptake gene, domain 1"/>
    <property type="match status" value="1"/>
</dbReference>
<dbReference type="PANTHER" id="PTHR42928:SF3">
    <property type="entry name" value="UPF0065 PROTEIN YFLP"/>
    <property type="match status" value="1"/>
</dbReference>
<dbReference type="Gene3D" id="3.40.190.10">
    <property type="entry name" value="Periplasmic binding protein-like II"/>
    <property type="match status" value="1"/>
</dbReference>
<reference evidence="2 3" key="1">
    <citation type="submission" date="2018-03" db="EMBL/GenBank/DDBJ databases">
        <title>Genome sequencing of Phreatobacter sp.</title>
        <authorList>
            <person name="Kim S.-J."/>
            <person name="Heo J."/>
            <person name="Kwon S.-W."/>
        </authorList>
    </citation>
    <scope>NUCLEOTIDE SEQUENCE [LARGE SCALE GENOMIC DNA]</scope>
    <source>
        <strain evidence="2 3">S-12</strain>
    </source>
</reference>
<dbReference type="SUPFAM" id="SSF53850">
    <property type="entry name" value="Periplasmic binding protein-like II"/>
    <property type="match status" value="1"/>
</dbReference>
<gene>
    <name evidence="2" type="ORF">C6569_15125</name>
</gene>
<evidence type="ECO:0000313" key="2">
    <source>
        <dbReference type="EMBL" id="AVO46282.1"/>
    </source>
</evidence>
<keyword evidence="3" id="KW-1185">Reference proteome</keyword>
<dbReference type="EMBL" id="CP027668">
    <property type="protein sequence ID" value="AVO46282.1"/>
    <property type="molecule type" value="Genomic_DNA"/>
</dbReference>
<organism evidence="2 3">
    <name type="scientific">Phreatobacter cathodiphilus</name>
    <dbReference type="NCBI Taxonomy" id="1868589"/>
    <lineage>
        <taxon>Bacteria</taxon>
        <taxon>Pseudomonadati</taxon>
        <taxon>Pseudomonadota</taxon>
        <taxon>Alphaproteobacteria</taxon>
        <taxon>Hyphomicrobiales</taxon>
        <taxon>Phreatobacteraceae</taxon>
        <taxon>Phreatobacter</taxon>
    </lineage>
</organism>
<dbReference type="KEGG" id="phr:C6569_15125"/>
<dbReference type="InterPro" id="IPR042100">
    <property type="entry name" value="Bug_dom1"/>
</dbReference>
<dbReference type="RefSeq" id="WP_106749623.1">
    <property type="nucleotide sequence ID" value="NZ_CP027668.1"/>
</dbReference>
<dbReference type="OrthoDB" id="9780943at2"/>
<dbReference type="AlphaFoldDB" id="A0A2S0NDP6"/>
<dbReference type="CDD" id="cd07012">
    <property type="entry name" value="PBP2_Bug_TTT"/>
    <property type="match status" value="1"/>
</dbReference>
<dbReference type="Proteomes" id="UP000237889">
    <property type="component" value="Chromosome"/>
</dbReference>